<evidence type="ECO:0000256" key="4">
    <source>
        <dbReference type="PROSITE-ProRule" id="PRU00175"/>
    </source>
</evidence>
<dbReference type="Pfam" id="PF17123">
    <property type="entry name" value="zf-RING_11"/>
    <property type="match status" value="1"/>
</dbReference>
<keyword evidence="3" id="KW-0862">Zinc</keyword>
<feature type="compositionally biased region" description="Polar residues" evidence="5">
    <location>
        <begin position="11"/>
        <end position="30"/>
    </location>
</feature>
<feature type="region of interest" description="Disordered" evidence="5">
    <location>
        <begin position="83"/>
        <end position="109"/>
    </location>
</feature>
<keyword evidence="6" id="KW-0812">Transmembrane</keyword>
<feature type="domain" description="RING-type" evidence="7">
    <location>
        <begin position="125"/>
        <end position="180"/>
    </location>
</feature>
<dbReference type="Gene3D" id="3.30.40.10">
    <property type="entry name" value="Zinc/RING finger domain, C3HC4 (zinc finger)"/>
    <property type="match status" value="1"/>
</dbReference>
<dbReference type="SMART" id="SM00184">
    <property type="entry name" value="RING"/>
    <property type="match status" value="1"/>
</dbReference>
<reference evidence="8" key="1">
    <citation type="submission" date="2017-07" db="EMBL/GenBank/DDBJ databases">
        <title>Taro Niue Genome Assembly and Annotation.</title>
        <authorList>
            <person name="Atibalentja N."/>
            <person name="Keating K."/>
            <person name="Fields C.J."/>
        </authorList>
    </citation>
    <scope>NUCLEOTIDE SEQUENCE</scope>
    <source>
        <strain evidence="8">Niue_2</strain>
        <tissue evidence="8">Leaf</tissue>
    </source>
</reference>
<dbReference type="EMBL" id="NMUH01002479">
    <property type="protein sequence ID" value="MQM00243.1"/>
    <property type="molecule type" value="Genomic_DNA"/>
</dbReference>
<keyword evidence="9" id="KW-1185">Reference proteome</keyword>
<feature type="compositionally biased region" description="Basic and acidic residues" evidence="5">
    <location>
        <begin position="85"/>
        <end position="105"/>
    </location>
</feature>
<evidence type="ECO:0000256" key="2">
    <source>
        <dbReference type="ARBA" id="ARBA00022771"/>
    </source>
</evidence>
<dbReference type="GO" id="GO:0008270">
    <property type="term" value="F:zinc ion binding"/>
    <property type="evidence" value="ECO:0007669"/>
    <property type="project" value="UniProtKB-KW"/>
</dbReference>
<evidence type="ECO:0000256" key="6">
    <source>
        <dbReference type="SAM" id="Phobius"/>
    </source>
</evidence>
<evidence type="ECO:0000259" key="7">
    <source>
        <dbReference type="PROSITE" id="PS50089"/>
    </source>
</evidence>
<evidence type="ECO:0000313" key="8">
    <source>
        <dbReference type="EMBL" id="MQM00243.1"/>
    </source>
</evidence>
<accession>A0A843VMN1</accession>
<dbReference type="PANTHER" id="PTHR45798:SF88">
    <property type="entry name" value="RING-H2 FINGER PROTEIN ATL61-RELATED"/>
    <property type="match status" value="1"/>
</dbReference>
<dbReference type="Proteomes" id="UP000652761">
    <property type="component" value="Unassembled WGS sequence"/>
</dbReference>
<evidence type="ECO:0000256" key="3">
    <source>
        <dbReference type="ARBA" id="ARBA00022833"/>
    </source>
</evidence>
<name>A0A843VMN1_COLES</name>
<gene>
    <name evidence="8" type="ORF">Taro_032973</name>
</gene>
<dbReference type="AlphaFoldDB" id="A0A843VMN1"/>
<feature type="region of interest" description="Disordered" evidence="5">
    <location>
        <begin position="1"/>
        <end position="38"/>
    </location>
</feature>
<dbReference type="OrthoDB" id="8062037at2759"/>
<evidence type="ECO:0000313" key="9">
    <source>
        <dbReference type="Proteomes" id="UP000652761"/>
    </source>
</evidence>
<organism evidence="8 9">
    <name type="scientific">Colocasia esculenta</name>
    <name type="common">Wild taro</name>
    <name type="synonym">Arum esculentum</name>
    <dbReference type="NCBI Taxonomy" id="4460"/>
    <lineage>
        <taxon>Eukaryota</taxon>
        <taxon>Viridiplantae</taxon>
        <taxon>Streptophyta</taxon>
        <taxon>Embryophyta</taxon>
        <taxon>Tracheophyta</taxon>
        <taxon>Spermatophyta</taxon>
        <taxon>Magnoliopsida</taxon>
        <taxon>Liliopsida</taxon>
        <taxon>Araceae</taxon>
        <taxon>Aroideae</taxon>
        <taxon>Colocasieae</taxon>
        <taxon>Colocasia</taxon>
    </lineage>
</organism>
<feature type="transmembrane region" description="Helical" evidence="6">
    <location>
        <begin position="53"/>
        <end position="78"/>
    </location>
</feature>
<dbReference type="InterPro" id="IPR052788">
    <property type="entry name" value="RING-type_E3_ligase_ATL"/>
</dbReference>
<evidence type="ECO:0000256" key="1">
    <source>
        <dbReference type="ARBA" id="ARBA00022723"/>
    </source>
</evidence>
<keyword evidence="6" id="KW-1133">Transmembrane helix</keyword>
<dbReference type="PANTHER" id="PTHR45798">
    <property type="entry name" value="RING-H2 FINGER PROTEIN ATL61-RELATED-RELATED"/>
    <property type="match status" value="1"/>
</dbReference>
<dbReference type="PROSITE" id="PS50089">
    <property type="entry name" value="ZF_RING_2"/>
    <property type="match status" value="1"/>
</dbReference>
<keyword evidence="6" id="KW-0472">Membrane</keyword>
<proteinExistence type="predicted"/>
<evidence type="ECO:0000256" key="5">
    <source>
        <dbReference type="SAM" id="MobiDB-lite"/>
    </source>
</evidence>
<dbReference type="InterPro" id="IPR013083">
    <property type="entry name" value="Znf_RING/FYVE/PHD"/>
</dbReference>
<dbReference type="SUPFAM" id="SSF57850">
    <property type="entry name" value="RING/U-box"/>
    <property type="match status" value="1"/>
</dbReference>
<sequence length="194" mass="20620">MRPPRHLLSAPPSTARNSTTTDVHGSTDNSAAPHKDGNTWGQFGNGATYGADMALAVGILLSGFVLGLLLMVAVRLYLRRRRGARAGDPDEKPERGPEPEAKKPSEPPTVYSAGKTELAGAAAECAICLSEFVDGEALRVLRACKHGFHVQCVERWLASSPFTSQVPWRKTTAPSCPMCRASCLPPGSAPVTEP</sequence>
<keyword evidence="1" id="KW-0479">Metal-binding</keyword>
<dbReference type="InterPro" id="IPR001841">
    <property type="entry name" value="Znf_RING"/>
</dbReference>
<keyword evidence="2 4" id="KW-0863">Zinc-finger</keyword>
<comment type="caution">
    <text evidence="8">The sequence shown here is derived from an EMBL/GenBank/DDBJ whole genome shotgun (WGS) entry which is preliminary data.</text>
</comment>
<protein>
    <recommendedName>
        <fullName evidence="7">RING-type domain-containing protein</fullName>
    </recommendedName>
</protein>